<proteinExistence type="predicted"/>
<name>A0A8S1M7Y9_9CILI</name>
<dbReference type="EMBL" id="CAJJDN010000035">
    <property type="protein sequence ID" value="CAD8076758.1"/>
    <property type="molecule type" value="Genomic_DNA"/>
</dbReference>
<gene>
    <name evidence="2" type="ORF">PSON_ATCC_30995.1.T0350154</name>
</gene>
<evidence type="ECO:0000313" key="3">
    <source>
        <dbReference type="Proteomes" id="UP000692954"/>
    </source>
</evidence>
<organism evidence="2 3">
    <name type="scientific">Paramecium sonneborni</name>
    <dbReference type="NCBI Taxonomy" id="65129"/>
    <lineage>
        <taxon>Eukaryota</taxon>
        <taxon>Sar</taxon>
        <taxon>Alveolata</taxon>
        <taxon>Ciliophora</taxon>
        <taxon>Intramacronucleata</taxon>
        <taxon>Oligohymenophorea</taxon>
        <taxon>Peniculida</taxon>
        <taxon>Parameciidae</taxon>
        <taxon>Paramecium</taxon>
    </lineage>
</organism>
<feature type="signal peptide" evidence="1">
    <location>
        <begin position="1"/>
        <end position="20"/>
    </location>
</feature>
<feature type="chain" id="PRO_5035854249" evidence="1">
    <location>
        <begin position="21"/>
        <end position="267"/>
    </location>
</feature>
<evidence type="ECO:0000256" key="1">
    <source>
        <dbReference type="SAM" id="SignalP"/>
    </source>
</evidence>
<dbReference type="Proteomes" id="UP000692954">
    <property type="component" value="Unassembled WGS sequence"/>
</dbReference>
<comment type="caution">
    <text evidence="2">The sequence shown here is derived from an EMBL/GenBank/DDBJ whole genome shotgun (WGS) entry which is preliminary data.</text>
</comment>
<sequence>MQKIILISLLAVVSFGALKAEFWCDCEDFTSQNECNNVVDCKWGSACAKKACSEIDLTVCETLDGCSKNKDGKCEETKDCSTYEATKPILCMVQKGNCGASLIQNANGSYTCDKYTPVQDCGLLTQTDCKYSFIDDDNLCWINAATNKCDKFNMNTCVGLPMEICADFGCDSSGTECKGWTCGSLIETKCTVADDGIFGAQTLCQWSTGQCIDRENLTGVTQDTCSKITDGGYYWSDDACVACEDESEDSSSPSLLVSLAALLVIIQ</sequence>
<evidence type="ECO:0000313" key="2">
    <source>
        <dbReference type="EMBL" id="CAD8076758.1"/>
    </source>
</evidence>
<dbReference type="OrthoDB" id="289937at2759"/>
<protein>
    <submittedName>
        <fullName evidence="2">Uncharacterized protein</fullName>
    </submittedName>
</protein>
<reference evidence="2" key="1">
    <citation type="submission" date="2021-01" db="EMBL/GenBank/DDBJ databases">
        <authorList>
            <consortium name="Genoscope - CEA"/>
            <person name="William W."/>
        </authorList>
    </citation>
    <scope>NUCLEOTIDE SEQUENCE</scope>
</reference>
<dbReference type="AlphaFoldDB" id="A0A8S1M7Y9"/>
<keyword evidence="1" id="KW-0732">Signal</keyword>
<keyword evidence="3" id="KW-1185">Reference proteome</keyword>
<accession>A0A8S1M7Y9</accession>